<organism evidence="1 2">
    <name type="scientific">Araneus ventricosus</name>
    <name type="common">Orbweaver spider</name>
    <name type="synonym">Epeira ventricosa</name>
    <dbReference type="NCBI Taxonomy" id="182803"/>
    <lineage>
        <taxon>Eukaryota</taxon>
        <taxon>Metazoa</taxon>
        <taxon>Ecdysozoa</taxon>
        <taxon>Arthropoda</taxon>
        <taxon>Chelicerata</taxon>
        <taxon>Arachnida</taxon>
        <taxon>Araneae</taxon>
        <taxon>Araneomorphae</taxon>
        <taxon>Entelegynae</taxon>
        <taxon>Araneoidea</taxon>
        <taxon>Araneidae</taxon>
        <taxon>Araneus</taxon>
    </lineage>
</organism>
<dbReference type="Proteomes" id="UP000499080">
    <property type="component" value="Unassembled WGS sequence"/>
</dbReference>
<evidence type="ECO:0000313" key="2">
    <source>
        <dbReference type="Proteomes" id="UP000499080"/>
    </source>
</evidence>
<gene>
    <name evidence="1" type="ORF">AVEN_81641_1</name>
</gene>
<proteinExistence type="predicted"/>
<sequence>MDSQDECNRSEREEHHRQVSCVFSKPNESNRKWFHGTKDIFCGMAASSVWSFTTLKDHWKSGRLTREFTMRGGFIYWCGIVSELQHKTI</sequence>
<keyword evidence="2" id="KW-1185">Reference proteome</keyword>
<comment type="caution">
    <text evidence="1">The sequence shown here is derived from an EMBL/GenBank/DDBJ whole genome shotgun (WGS) entry which is preliminary data.</text>
</comment>
<reference evidence="1 2" key="1">
    <citation type="journal article" date="2019" name="Sci. Rep.">
        <title>Orb-weaving spider Araneus ventricosus genome elucidates the spidroin gene catalogue.</title>
        <authorList>
            <person name="Kono N."/>
            <person name="Nakamura H."/>
            <person name="Ohtoshi R."/>
            <person name="Moran D.A.P."/>
            <person name="Shinohara A."/>
            <person name="Yoshida Y."/>
            <person name="Fujiwara M."/>
            <person name="Mori M."/>
            <person name="Tomita M."/>
            <person name="Arakawa K."/>
        </authorList>
    </citation>
    <scope>NUCLEOTIDE SEQUENCE [LARGE SCALE GENOMIC DNA]</scope>
</reference>
<dbReference type="AlphaFoldDB" id="A0A4Y2H1Z2"/>
<accession>A0A4Y2H1Z2</accession>
<name>A0A4Y2H1Z2_ARAVE</name>
<dbReference type="EMBL" id="BGPR01001718">
    <property type="protein sequence ID" value="GBM60282.1"/>
    <property type="molecule type" value="Genomic_DNA"/>
</dbReference>
<evidence type="ECO:0000313" key="1">
    <source>
        <dbReference type="EMBL" id="GBM60282.1"/>
    </source>
</evidence>
<protein>
    <submittedName>
        <fullName evidence="1">Uncharacterized protein</fullName>
    </submittedName>
</protein>